<dbReference type="Gene3D" id="1.25.40.390">
    <property type="match status" value="1"/>
</dbReference>
<evidence type="ECO:0000256" key="3">
    <source>
        <dbReference type="ARBA" id="ARBA00022729"/>
    </source>
</evidence>
<sequence>MKKIFSLIVLIPLQLVMQSCGESFLYKEPKGTVIPESLNTLDGVNYLLIGAYSLLDGWGSGTANQQNMSAAASIKNWVWNSASDDSYKGSTPGDLSPAGEIEQYVALPTNIMIEYKWQVHYDGISRCNDVLRAIKNAGSAIDESNRKILEGQARFLRGLYHFRMQVMHYQVPYISEEVEDPSKVPNDRLIWDDLEKDLQFALDNLPERFAGNPGRATKFAAITAKAYVHMFQKEYSEAKTLLDMVINSKKFALVDSFYHNYTSYTENNVESIFEIQYSVNDGTTQGRNGNSDSWLTLPYNRYLPTCCGFFQPSDDLVNAFKVDANGLPLLGINGPRYNDTPLPNDMGINPEETFVPPGHLFDPRLDWTVGRRGIPYLDWGIHSGRDFVRDQDNGGPYAGKKQMYYKREAATAAESTFARANAKNFRFYRYAHVLLWRAECAIEENDLVYAKELINQVRRRASNDIVYGKVKNTSFGPSIPIVVDYTEPAANYKLGEYTTFPSQAYAREALRMELRLETALEGNRFFDLVRWGIDQQVLSKFIANDSKYRSFMGGTSYAPRNAKWPLPQSQIDLQKGVLIQDPNY</sequence>
<dbReference type="Proteomes" id="UP001164653">
    <property type="component" value="Chromosome"/>
</dbReference>
<dbReference type="SUPFAM" id="SSF48452">
    <property type="entry name" value="TPR-like"/>
    <property type="match status" value="1"/>
</dbReference>
<proteinExistence type="inferred from homology"/>
<dbReference type="AlphaFoldDB" id="A0A9E8SN69"/>
<keyword evidence="4" id="KW-0472">Membrane</keyword>
<evidence type="ECO:0000313" key="8">
    <source>
        <dbReference type="EMBL" id="WAC14943.1"/>
    </source>
</evidence>
<protein>
    <submittedName>
        <fullName evidence="8">RagB/SusD family nutrient uptake outer membrane protein</fullName>
    </submittedName>
</protein>
<dbReference type="Pfam" id="PF07980">
    <property type="entry name" value="SusD_RagB"/>
    <property type="match status" value="1"/>
</dbReference>
<dbReference type="InterPro" id="IPR033985">
    <property type="entry name" value="SusD-like_N"/>
</dbReference>
<evidence type="ECO:0000256" key="4">
    <source>
        <dbReference type="ARBA" id="ARBA00023136"/>
    </source>
</evidence>
<dbReference type="KEGG" id="dpf:ON006_13455"/>
<evidence type="ECO:0000259" key="7">
    <source>
        <dbReference type="Pfam" id="PF14322"/>
    </source>
</evidence>
<reference evidence="8" key="1">
    <citation type="submission" date="2022-11" db="EMBL/GenBank/DDBJ databases">
        <title>Dyadobacter pollutisoli sp. nov., isolated from plastic dumped soil.</title>
        <authorList>
            <person name="Kim J.M."/>
            <person name="Kim K.R."/>
            <person name="Lee J.K."/>
            <person name="Hao L."/>
            <person name="Jeon C.O."/>
        </authorList>
    </citation>
    <scope>NUCLEOTIDE SEQUENCE</scope>
    <source>
        <strain evidence="8">U1</strain>
    </source>
</reference>
<dbReference type="EMBL" id="CP112998">
    <property type="protein sequence ID" value="WAC14943.1"/>
    <property type="molecule type" value="Genomic_DNA"/>
</dbReference>
<name>A0A9E8SN69_9BACT</name>
<keyword evidence="9" id="KW-1185">Reference proteome</keyword>
<dbReference type="InterPro" id="IPR012944">
    <property type="entry name" value="SusD_RagB_dom"/>
</dbReference>
<dbReference type="PROSITE" id="PS51257">
    <property type="entry name" value="PROKAR_LIPOPROTEIN"/>
    <property type="match status" value="1"/>
</dbReference>
<comment type="similarity">
    <text evidence="2">Belongs to the SusD family.</text>
</comment>
<evidence type="ECO:0000256" key="1">
    <source>
        <dbReference type="ARBA" id="ARBA00004442"/>
    </source>
</evidence>
<evidence type="ECO:0000313" key="9">
    <source>
        <dbReference type="Proteomes" id="UP001164653"/>
    </source>
</evidence>
<organism evidence="8 9">
    <name type="scientific">Dyadobacter pollutisoli</name>
    <dbReference type="NCBI Taxonomy" id="2910158"/>
    <lineage>
        <taxon>Bacteria</taxon>
        <taxon>Pseudomonadati</taxon>
        <taxon>Bacteroidota</taxon>
        <taxon>Cytophagia</taxon>
        <taxon>Cytophagales</taxon>
        <taxon>Spirosomataceae</taxon>
        <taxon>Dyadobacter</taxon>
    </lineage>
</organism>
<accession>A0A9E8SN69</accession>
<dbReference type="Pfam" id="PF14322">
    <property type="entry name" value="SusD-like_3"/>
    <property type="match status" value="1"/>
</dbReference>
<keyword evidence="3" id="KW-0732">Signal</keyword>
<evidence type="ECO:0000256" key="2">
    <source>
        <dbReference type="ARBA" id="ARBA00006275"/>
    </source>
</evidence>
<dbReference type="GO" id="GO:0009279">
    <property type="term" value="C:cell outer membrane"/>
    <property type="evidence" value="ECO:0007669"/>
    <property type="project" value="UniProtKB-SubCell"/>
</dbReference>
<dbReference type="InterPro" id="IPR011990">
    <property type="entry name" value="TPR-like_helical_dom_sf"/>
</dbReference>
<keyword evidence="5" id="KW-0998">Cell outer membrane</keyword>
<evidence type="ECO:0000256" key="5">
    <source>
        <dbReference type="ARBA" id="ARBA00023237"/>
    </source>
</evidence>
<comment type="subcellular location">
    <subcellularLocation>
        <location evidence="1">Cell outer membrane</location>
    </subcellularLocation>
</comment>
<evidence type="ECO:0000259" key="6">
    <source>
        <dbReference type="Pfam" id="PF07980"/>
    </source>
</evidence>
<feature type="domain" description="SusD-like N-terminal" evidence="7">
    <location>
        <begin position="69"/>
        <end position="223"/>
    </location>
</feature>
<gene>
    <name evidence="8" type="ORF">ON006_13455</name>
</gene>
<dbReference type="RefSeq" id="WP_244820310.1">
    <property type="nucleotide sequence ID" value="NZ_CP112998.1"/>
</dbReference>
<feature type="domain" description="RagB/SusD" evidence="6">
    <location>
        <begin position="270"/>
        <end position="584"/>
    </location>
</feature>